<dbReference type="PRINTS" id="PR00368">
    <property type="entry name" value="FADPNR"/>
</dbReference>
<dbReference type="InterPro" id="IPR023753">
    <property type="entry name" value="FAD/NAD-binding_dom"/>
</dbReference>
<dbReference type="Gene3D" id="3.30.390.30">
    <property type="match status" value="1"/>
</dbReference>
<evidence type="ECO:0000259" key="5">
    <source>
        <dbReference type="PROSITE" id="PS50206"/>
    </source>
</evidence>
<dbReference type="Gene3D" id="3.50.50.60">
    <property type="entry name" value="FAD/NAD(P)-binding domain"/>
    <property type="match status" value="2"/>
</dbReference>
<accession>A0A5Q0C5A3</accession>
<reference evidence="6 7" key="1">
    <citation type="submission" date="2019-08" db="EMBL/GenBank/DDBJ databases">
        <title>Prosopis cineraria nodule microbiome.</title>
        <authorList>
            <person name="Ali R."/>
            <person name="Chaluvadi S.R."/>
            <person name="Wang X."/>
        </authorList>
    </citation>
    <scope>NUCLEOTIDE SEQUENCE [LARGE SCALE GENOMIC DNA]</scope>
    <source>
        <strain evidence="6 7">BG7</strain>
    </source>
</reference>
<dbReference type="Pfam" id="PF14759">
    <property type="entry name" value="Reductase_C"/>
    <property type="match status" value="1"/>
</dbReference>
<keyword evidence="3" id="KW-0274">FAD</keyword>
<dbReference type="InterPro" id="IPR001763">
    <property type="entry name" value="Rhodanese-like_dom"/>
</dbReference>
<evidence type="ECO:0000256" key="2">
    <source>
        <dbReference type="ARBA" id="ARBA00022630"/>
    </source>
</evidence>
<evidence type="ECO:0000313" key="7">
    <source>
        <dbReference type="Proteomes" id="UP000326881"/>
    </source>
</evidence>
<dbReference type="PANTHER" id="PTHR43557">
    <property type="entry name" value="APOPTOSIS-INDUCING FACTOR 1"/>
    <property type="match status" value="1"/>
</dbReference>
<dbReference type="InterPro" id="IPR036188">
    <property type="entry name" value="FAD/NAD-bd_sf"/>
</dbReference>
<evidence type="ECO:0000256" key="1">
    <source>
        <dbReference type="ARBA" id="ARBA00001974"/>
    </source>
</evidence>
<dbReference type="PROSITE" id="PS50206">
    <property type="entry name" value="RHODANESE_3"/>
    <property type="match status" value="1"/>
</dbReference>
<dbReference type="PANTHER" id="PTHR43557:SF2">
    <property type="entry name" value="RIESKE DOMAIN-CONTAINING PROTEIN-RELATED"/>
    <property type="match status" value="1"/>
</dbReference>
<dbReference type="InterPro" id="IPR028202">
    <property type="entry name" value="Reductase_C"/>
</dbReference>
<dbReference type="AlphaFoldDB" id="A0A5Q0C5A3"/>
<dbReference type="OrthoDB" id="7809559at2"/>
<dbReference type="EMBL" id="CP043498">
    <property type="protein sequence ID" value="QFY60435.1"/>
    <property type="molecule type" value="Genomic_DNA"/>
</dbReference>
<keyword evidence="2" id="KW-0285">Flavoprotein</keyword>
<dbReference type="Pfam" id="PF07992">
    <property type="entry name" value="Pyr_redox_2"/>
    <property type="match status" value="1"/>
</dbReference>
<keyword evidence="7" id="KW-1185">Reference proteome</keyword>
<dbReference type="SUPFAM" id="SSF55424">
    <property type="entry name" value="FAD/NAD-linked reductases, dimerisation (C-terminal) domain"/>
    <property type="match status" value="1"/>
</dbReference>
<keyword evidence="4" id="KW-0560">Oxidoreductase</keyword>
<dbReference type="Proteomes" id="UP000326881">
    <property type="component" value="Chromosome"/>
</dbReference>
<dbReference type="RefSeq" id="WP_153270677.1">
    <property type="nucleotide sequence ID" value="NZ_CP043498.1"/>
</dbReference>
<proteinExistence type="predicted"/>
<dbReference type="GO" id="GO:0016651">
    <property type="term" value="F:oxidoreductase activity, acting on NAD(P)H"/>
    <property type="evidence" value="ECO:0007669"/>
    <property type="project" value="TreeGrafter"/>
</dbReference>
<dbReference type="PRINTS" id="PR00469">
    <property type="entry name" value="PNDRDTASEII"/>
</dbReference>
<name>A0A5Q0C5A3_9HYPH</name>
<comment type="cofactor">
    <cofactor evidence="1">
        <name>FAD</name>
        <dbReference type="ChEBI" id="CHEBI:57692"/>
    </cofactor>
</comment>
<dbReference type="InterPro" id="IPR016156">
    <property type="entry name" value="FAD/NAD-linked_Rdtase_dimer_sf"/>
</dbReference>
<dbReference type="InterPro" id="IPR050446">
    <property type="entry name" value="FAD-oxidoreductase/Apoptosis"/>
</dbReference>
<organism evidence="6 7">
    <name type="scientific">Rhizobium grahamii</name>
    <dbReference type="NCBI Taxonomy" id="1120045"/>
    <lineage>
        <taxon>Bacteria</taxon>
        <taxon>Pseudomonadati</taxon>
        <taxon>Pseudomonadota</taxon>
        <taxon>Alphaproteobacteria</taxon>
        <taxon>Hyphomicrobiales</taxon>
        <taxon>Rhizobiaceae</taxon>
        <taxon>Rhizobium/Agrobacterium group</taxon>
        <taxon>Rhizobium</taxon>
    </lineage>
</organism>
<evidence type="ECO:0000313" key="6">
    <source>
        <dbReference type="EMBL" id="QFY60435.1"/>
    </source>
</evidence>
<dbReference type="SUPFAM" id="SSF51905">
    <property type="entry name" value="FAD/NAD(P)-binding domain"/>
    <property type="match status" value="1"/>
</dbReference>
<gene>
    <name evidence="6" type="ORF">FZ934_08310</name>
</gene>
<protein>
    <submittedName>
        <fullName evidence="6">Ferredoxin reductase</fullName>
    </submittedName>
</protein>
<dbReference type="KEGG" id="rgr:FZ934_08310"/>
<evidence type="ECO:0000256" key="4">
    <source>
        <dbReference type="ARBA" id="ARBA00023002"/>
    </source>
</evidence>
<feature type="domain" description="Rhodanese" evidence="5">
    <location>
        <begin position="5"/>
        <end position="43"/>
    </location>
</feature>
<evidence type="ECO:0000256" key="3">
    <source>
        <dbReference type="ARBA" id="ARBA00022827"/>
    </source>
</evidence>
<sequence>MNAGIVIIGAGECGARAAFVLREYGYEEPITLIGSEAHPPYERPPLSKSQGASAPVVVAPRDKYASERIDLRTSCTVTRIDPDLQLVHFAEGDPIKYDKLLLTTGATPRMLRGISPASKRILPMRTFEHALGIKCLLGPTRRTIIVGGGFIGLEVGAMARAAGTEVVILETQSRVLTRGVPQTIADTLVERHRQEGVRFECGIQIEAVRETDDAVEVELADGRTLTADSLVVGIGVVPNTQLAEAAGLVIDNGIAVNELLETSAANIYAAGDCCSFPSAIYDGRRVRLESWRNTQDQGIHAAKMLLGKPDTLASVPWMWSDQYDLTLQVAGLADGSERSVVRNYEDGSRIIFHLGADGRLLAASGIGVGNSIARDMKLSEMLIAARAEPDPDHLSDPSFKLKSILPR</sequence>
<dbReference type="GO" id="GO:0005737">
    <property type="term" value="C:cytoplasm"/>
    <property type="evidence" value="ECO:0007669"/>
    <property type="project" value="TreeGrafter"/>
</dbReference>